<protein>
    <submittedName>
        <fullName evidence="2">Uncharacterized protein</fullName>
    </submittedName>
</protein>
<proteinExistence type="predicted"/>
<evidence type="ECO:0000313" key="2">
    <source>
        <dbReference type="EMBL" id="TQN26096.1"/>
    </source>
</evidence>
<organism evidence="2 3">
    <name type="scientific">Haloactinospora alba</name>
    <dbReference type="NCBI Taxonomy" id="405555"/>
    <lineage>
        <taxon>Bacteria</taxon>
        <taxon>Bacillati</taxon>
        <taxon>Actinomycetota</taxon>
        <taxon>Actinomycetes</taxon>
        <taxon>Streptosporangiales</taxon>
        <taxon>Nocardiopsidaceae</taxon>
        <taxon>Haloactinospora</taxon>
    </lineage>
</organism>
<evidence type="ECO:0000313" key="3">
    <source>
        <dbReference type="Proteomes" id="UP000317422"/>
    </source>
</evidence>
<comment type="caution">
    <text evidence="2">The sequence shown here is derived from an EMBL/GenBank/DDBJ whole genome shotgun (WGS) entry which is preliminary data.</text>
</comment>
<dbReference type="EMBL" id="VFQC01000004">
    <property type="protein sequence ID" value="TQN26096.1"/>
    <property type="molecule type" value="Genomic_DNA"/>
</dbReference>
<dbReference type="AlphaFoldDB" id="A0A543N2Q3"/>
<accession>A0A543N2Q3</accession>
<feature type="region of interest" description="Disordered" evidence="1">
    <location>
        <begin position="34"/>
        <end position="59"/>
    </location>
</feature>
<reference evidence="2 3" key="1">
    <citation type="submission" date="2019-06" db="EMBL/GenBank/DDBJ databases">
        <title>Sequencing the genomes of 1000 actinobacteria strains.</title>
        <authorList>
            <person name="Klenk H.-P."/>
        </authorList>
    </citation>
    <scope>NUCLEOTIDE SEQUENCE [LARGE SCALE GENOMIC DNA]</scope>
    <source>
        <strain evidence="2 3">DSM 45015</strain>
    </source>
</reference>
<dbReference type="RefSeq" id="WP_141926327.1">
    <property type="nucleotide sequence ID" value="NZ_VFQC01000004.1"/>
</dbReference>
<keyword evidence="3" id="KW-1185">Reference proteome</keyword>
<name>A0A543N2Q3_9ACTN</name>
<evidence type="ECO:0000256" key="1">
    <source>
        <dbReference type="SAM" id="MobiDB-lite"/>
    </source>
</evidence>
<sequence>MPLYELRRNGTPVERVRTVPGGFEDTRLGLMVRERSGTSGWHRIDSPERGEPDGARDTD</sequence>
<dbReference type="Proteomes" id="UP000317422">
    <property type="component" value="Unassembled WGS sequence"/>
</dbReference>
<gene>
    <name evidence="2" type="ORF">FHX37_4634</name>
</gene>